<dbReference type="STRING" id="1434700.SAMN06296427_1051"/>
<dbReference type="Pfam" id="PF00072">
    <property type="entry name" value="Response_reg"/>
    <property type="match status" value="1"/>
</dbReference>
<gene>
    <name evidence="4" type="ORF">SAMN06296427_1051</name>
</gene>
<reference evidence="4 5" key="1">
    <citation type="submission" date="2017-04" db="EMBL/GenBank/DDBJ databases">
        <authorList>
            <person name="Afonso C.L."/>
            <person name="Miller P.J."/>
            <person name="Scott M.A."/>
            <person name="Spackman E."/>
            <person name="Goraichik I."/>
            <person name="Dimitrov K.M."/>
            <person name="Suarez D.L."/>
            <person name="Swayne D.E."/>
        </authorList>
    </citation>
    <scope>NUCLEOTIDE SEQUENCE [LARGE SCALE GENOMIC DNA]</scope>
    <source>
        <strain evidence="4 5">CGMCC 1.12708</strain>
    </source>
</reference>
<evidence type="ECO:0000259" key="2">
    <source>
        <dbReference type="PROSITE" id="PS50110"/>
    </source>
</evidence>
<evidence type="ECO:0000313" key="5">
    <source>
        <dbReference type="Proteomes" id="UP000192393"/>
    </source>
</evidence>
<dbReference type="SMART" id="SM00448">
    <property type="entry name" value="REC"/>
    <property type="match status" value="1"/>
</dbReference>
<sequence length="225" mass="26148">MEQKIILLVEDDFLNRRVSRKTLMENNYKVLEAKNAKEALEILKKEIIDLAILDINLGENEQDGITLAKQIKEKFIIPFIYLTAYENLEIIDKAVATAPYSYLTKPFKNVDLITSVEIAIKQYGKKYIPKILVKDGDYNVMLSIDEINYIESDGNYLVFHTDKKTYKSRSTIKHILEELSDSTFIQVHRAYVVNKTKIEKFNLKSLIIKNTEIPISRNYLEHIIA</sequence>
<dbReference type="Gene3D" id="3.40.50.2300">
    <property type="match status" value="1"/>
</dbReference>
<dbReference type="RefSeq" id="WP_084017486.1">
    <property type="nucleotide sequence ID" value="NZ_FWXS01000005.1"/>
</dbReference>
<keyword evidence="5" id="KW-1185">Reference proteome</keyword>
<evidence type="ECO:0000313" key="4">
    <source>
        <dbReference type="EMBL" id="SMC62839.1"/>
    </source>
</evidence>
<dbReference type="InterPro" id="IPR011006">
    <property type="entry name" value="CheY-like_superfamily"/>
</dbReference>
<name>A0A1W2AQ36_9FLAO</name>
<dbReference type="Proteomes" id="UP000192393">
    <property type="component" value="Unassembled WGS sequence"/>
</dbReference>
<dbReference type="SMART" id="SM00850">
    <property type="entry name" value="LytTR"/>
    <property type="match status" value="1"/>
</dbReference>
<evidence type="ECO:0000259" key="3">
    <source>
        <dbReference type="PROSITE" id="PS50930"/>
    </source>
</evidence>
<dbReference type="SUPFAM" id="SSF52172">
    <property type="entry name" value="CheY-like"/>
    <property type="match status" value="1"/>
</dbReference>
<feature type="domain" description="HTH LytTR-type" evidence="3">
    <location>
        <begin position="131"/>
        <end position="225"/>
    </location>
</feature>
<dbReference type="PROSITE" id="PS50930">
    <property type="entry name" value="HTH_LYTTR"/>
    <property type="match status" value="1"/>
</dbReference>
<accession>A0A1W2AQ36</accession>
<dbReference type="GO" id="GO:0000156">
    <property type="term" value="F:phosphorelay response regulator activity"/>
    <property type="evidence" value="ECO:0007669"/>
    <property type="project" value="InterPro"/>
</dbReference>
<dbReference type="EMBL" id="FWXS01000005">
    <property type="protein sequence ID" value="SMC62839.1"/>
    <property type="molecule type" value="Genomic_DNA"/>
</dbReference>
<proteinExistence type="predicted"/>
<dbReference type="InterPro" id="IPR007492">
    <property type="entry name" value="LytTR_DNA-bd_dom"/>
</dbReference>
<dbReference type="InterPro" id="IPR001789">
    <property type="entry name" value="Sig_transdc_resp-reg_receiver"/>
</dbReference>
<dbReference type="GO" id="GO:0003677">
    <property type="term" value="F:DNA binding"/>
    <property type="evidence" value="ECO:0007669"/>
    <property type="project" value="InterPro"/>
</dbReference>
<keyword evidence="1" id="KW-0597">Phosphoprotein</keyword>
<dbReference type="InterPro" id="IPR046947">
    <property type="entry name" value="LytR-like"/>
</dbReference>
<protein>
    <submittedName>
        <fullName evidence="4">Two component transcriptional regulator, LytTR family</fullName>
    </submittedName>
</protein>
<organism evidence="4 5">
    <name type="scientific">Moheibacter sediminis</name>
    <dbReference type="NCBI Taxonomy" id="1434700"/>
    <lineage>
        <taxon>Bacteria</taxon>
        <taxon>Pseudomonadati</taxon>
        <taxon>Bacteroidota</taxon>
        <taxon>Flavobacteriia</taxon>
        <taxon>Flavobacteriales</taxon>
        <taxon>Weeksellaceae</taxon>
        <taxon>Moheibacter</taxon>
    </lineage>
</organism>
<evidence type="ECO:0000256" key="1">
    <source>
        <dbReference type="PROSITE-ProRule" id="PRU00169"/>
    </source>
</evidence>
<dbReference type="Gene3D" id="2.40.50.1020">
    <property type="entry name" value="LytTr DNA-binding domain"/>
    <property type="match status" value="1"/>
</dbReference>
<dbReference type="PANTHER" id="PTHR37299">
    <property type="entry name" value="TRANSCRIPTIONAL REGULATOR-RELATED"/>
    <property type="match status" value="1"/>
</dbReference>
<feature type="modified residue" description="4-aspartylphosphate" evidence="1">
    <location>
        <position position="54"/>
    </location>
</feature>
<feature type="domain" description="Response regulatory" evidence="2">
    <location>
        <begin position="5"/>
        <end position="120"/>
    </location>
</feature>
<dbReference type="AlphaFoldDB" id="A0A1W2AQ36"/>
<dbReference type="PROSITE" id="PS50110">
    <property type="entry name" value="RESPONSE_REGULATORY"/>
    <property type="match status" value="1"/>
</dbReference>
<dbReference type="OrthoDB" id="1374288at2"/>
<dbReference type="PANTHER" id="PTHR37299:SF1">
    <property type="entry name" value="STAGE 0 SPORULATION PROTEIN A HOMOLOG"/>
    <property type="match status" value="1"/>
</dbReference>
<dbReference type="Pfam" id="PF04397">
    <property type="entry name" value="LytTR"/>
    <property type="match status" value="1"/>
</dbReference>